<comment type="subcellular location">
    <subcellularLocation>
        <location evidence="1">Cytoplasm</location>
    </subcellularLocation>
</comment>
<keyword evidence="3" id="KW-0963">Cytoplasm</keyword>
<dbReference type="Gene3D" id="3.50.50.60">
    <property type="entry name" value="FAD/NAD(P)-binding domain"/>
    <property type="match status" value="1"/>
</dbReference>
<dbReference type="InterPro" id="IPR001738">
    <property type="entry name" value="Rab_escort"/>
</dbReference>
<comment type="caution">
    <text evidence="6">The sequence shown here is derived from an EMBL/GenBank/DDBJ whole genome shotgun (WGS) entry which is preliminary data.</text>
</comment>
<dbReference type="GO" id="GO:0005096">
    <property type="term" value="F:GTPase activator activity"/>
    <property type="evidence" value="ECO:0007669"/>
    <property type="project" value="UniProtKB-KW"/>
</dbReference>
<keyword evidence="2" id="KW-0343">GTPase activation</keyword>
<keyword evidence="5" id="KW-0732">Signal</keyword>
<dbReference type="EMBL" id="JACEFF010000225">
    <property type="protein sequence ID" value="KAH9641553.1"/>
    <property type="molecule type" value="Genomic_DNA"/>
</dbReference>
<evidence type="ECO:0000256" key="5">
    <source>
        <dbReference type="SAM" id="SignalP"/>
    </source>
</evidence>
<feature type="compositionally biased region" description="Basic and acidic residues" evidence="4">
    <location>
        <begin position="75"/>
        <end position="97"/>
    </location>
</feature>
<reference evidence="6" key="1">
    <citation type="journal article" date="2021" name="G3 (Bethesda)">
        <title>Genome and transcriptome analysis of the beet armyworm Spodoptera exigua reveals targets for pest control. .</title>
        <authorList>
            <person name="Simon S."/>
            <person name="Breeschoten T."/>
            <person name="Jansen H.J."/>
            <person name="Dirks R.P."/>
            <person name="Schranz M.E."/>
            <person name="Ros V.I.D."/>
        </authorList>
    </citation>
    <scope>NUCLEOTIDE SEQUENCE</scope>
    <source>
        <strain evidence="6">TB_SE_WUR_2020</strain>
    </source>
</reference>
<evidence type="ECO:0000256" key="1">
    <source>
        <dbReference type="ARBA" id="ARBA00004496"/>
    </source>
</evidence>
<dbReference type="InterPro" id="IPR036188">
    <property type="entry name" value="FAD/NAD-bd_sf"/>
</dbReference>
<protein>
    <submittedName>
        <fullName evidence="6">Uncharacterized protein</fullName>
    </submittedName>
</protein>
<evidence type="ECO:0000313" key="6">
    <source>
        <dbReference type="EMBL" id="KAH9641553.1"/>
    </source>
</evidence>
<sequence>MLLLQCLWSLFYNVKDTSAPVASVADCVHVCSGPDAGLDFDRAVEQAEQIFKKICPGEEFLPRAPDPEEIVFEDDVTHGPEFQREHDDEADGDAPKE</sequence>
<gene>
    <name evidence="6" type="ORF">HF086_002240</name>
</gene>
<accession>A0A922SLN0</accession>
<dbReference type="GO" id="GO:0006886">
    <property type="term" value="P:intracellular protein transport"/>
    <property type="evidence" value="ECO:0007669"/>
    <property type="project" value="InterPro"/>
</dbReference>
<proteinExistence type="predicted"/>
<feature type="signal peptide" evidence="5">
    <location>
        <begin position="1"/>
        <end position="18"/>
    </location>
</feature>
<dbReference type="AlphaFoldDB" id="A0A922SLN0"/>
<feature type="region of interest" description="Disordered" evidence="4">
    <location>
        <begin position="74"/>
        <end position="97"/>
    </location>
</feature>
<organism evidence="6 7">
    <name type="scientific">Spodoptera exigua</name>
    <name type="common">Beet armyworm</name>
    <name type="synonym">Noctua fulgens</name>
    <dbReference type="NCBI Taxonomy" id="7107"/>
    <lineage>
        <taxon>Eukaryota</taxon>
        <taxon>Metazoa</taxon>
        <taxon>Ecdysozoa</taxon>
        <taxon>Arthropoda</taxon>
        <taxon>Hexapoda</taxon>
        <taxon>Insecta</taxon>
        <taxon>Pterygota</taxon>
        <taxon>Neoptera</taxon>
        <taxon>Endopterygota</taxon>
        <taxon>Lepidoptera</taxon>
        <taxon>Glossata</taxon>
        <taxon>Ditrysia</taxon>
        <taxon>Noctuoidea</taxon>
        <taxon>Noctuidae</taxon>
        <taxon>Amphipyrinae</taxon>
        <taxon>Spodoptera</taxon>
    </lineage>
</organism>
<evidence type="ECO:0000313" key="7">
    <source>
        <dbReference type="Proteomes" id="UP000814243"/>
    </source>
</evidence>
<evidence type="ECO:0000256" key="2">
    <source>
        <dbReference type="ARBA" id="ARBA00022468"/>
    </source>
</evidence>
<name>A0A922SLN0_SPOEX</name>
<evidence type="ECO:0000256" key="4">
    <source>
        <dbReference type="SAM" id="MobiDB-lite"/>
    </source>
</evidence>
<dbReference type="Proteomes" id="UP000814243">
    <property type="component" value="Unassembled WGS sequence"/>
</dbReference>
<evidence type="ECO:0000256" key="3">
    <source>
        <dbReference type="ARBA" id="ARBA00022490"/>
    </source>
</evidence>
<dbReference type="GO" id="GO:0005968">
    <property type="term" value="C:Rab-protein geranylgeranyltransferase complex"/>
    <property type="evidence" value="ECO:0007669"/>
    <property type="project" value="InterPro"/>
</dbReference>
<feature type="chain" id="PRO_5037150295" evidence="5">
    <location>
        <begin position="19"/>
        <end position="97"/>
    </location>
</feature>
<dbReference type="PRINTS" id="PR00893">
    <property type="entry name" value="RABESCORT"/>
</dbReference>